<keyword evidence="3" id="KW-1185">Reference proteome</keyword>
<accession>A0A8J2NBV3</accession>
<dbReference type="EMBL" id="CAJRGZ010000032">
    <property type="protein sequence ID" value="CAG5188100.1"/>
    <property type="molecule type" value="Genomic_DNA"/>
</dbReference>
<dbReference type="Proteomes" id="UP000676310">
    <property type="component" value="Unassembled WGS sequence"/>
</dbReference>
<gene>
    <name evidence="2" type="ORF">ALTATR162_LOCUS11869</name>
</gene>
<dbReference type="OrthoDB" id="3903267at2759"/>
<feature type="region of interest" description="Disordered" evidence="1">
    <location>
        <begin position="1"/>
        <end position="21"/>
    </location>
</feature>
<name>A0A8J2NBV3_9PLEO</name>
<evidence type="ECO:0000256" key="1">
    <source>
        <dbReference type="SAM" id="MobiDB-lite"/>
    </source>
</evidence>
<comment type="caution">
    <text evidence="2">The sequence shown here is derived from an EMBL/GenBank/DDBJ whole genome shotgun (WGS) entry which is preliminary data.</text>
</comment>
<evidence type="ECO:0000313" key="3">
    <source>
        <dbReference type="Proteomes" id="UP000676310"/>
    </source>
</evidence>
<sequence length="384" mass="42646">MAQCHSNTLDKHDGPIETYGGPEVKNSYVNYAYLKDTYQRGLVPGQAPPVPAVKVENGDVFVSNTPTYDSDYAESDRDDRRPSKIPKINKDGGPRKPRQPRPRLLKWSDNDWKNVVLGIVWACGEAGVQIPFDQAAQVVGESCTAGALQQAILKLRGKQIDEGYQIPSLRMAWTRKNKCASSSSFSANTKPQQVTGQNRMVEPRQSLVVKLKVTVRDSAVKNSAVVKNDGHAARQDNSGLVGDHVDGFGVVYPMTDIHTTGSQGITVVSGHPSNPGSSAGPYRDIVKQAVPTQYHQSADASFDFEQHMRDMEAQMFEEYVKDHEEYDFVGNDSQDHLLAESESDNGRSTLSTHRIFSTRYFLLPPRSMGSRIPFRYKLVARNRT</sequence>
<dbReference type="RefSeq" id="XP_043175448.1">
    <property type="nucleotide sequence ID" value="XM_043319513.1"/>
</dbReference>
<evidence type="ECO:0000313" key="2">
    <source>
        <dbReference type="EMBL" id="CAG5188100.1"/>
    </source>
</evidence>
<reference evidence="2" key="1">
    <citation type="submission" date="2021-05" db="EMBL/GenBank/DDBJ databases">
        <authorList>
            <person name="Stam R."/>
        </authorList>
    </citation>
    <scope>NUCLEOTIDE SEQUENCE</scope>
    <source>
        <strain evidence="2">CS162</strain>
    </source>
</reference>
<dbReference type="GeneID" id="67012188"/>
<organism evidence="2 3">
    <name type="scientific">Alternaria atra</name>
    <dbReference type="NCBI Taxonomy" id="119953"/>
    <lineage>
        <taxon>Eukaryota</taxon>
        <taxon>Fungi</taxon>
        <taxon>Dikarya</taxon>
        <taxon>Ascomycota</taxon>
        <taxon>Pezizomycotina</taxon>
        <taxon>Dothideomycetes</taxon>
        <taxon>Pleosporomycetidae</taxon>
        <taxon>Pleosporales</taxon>
        <taxon>Pleosporineae</taxon>
        <taxon>Pleosporaceae</taxon>
        <taxon>Alternaria</taxon>
        <taxon>Alternaria sect. Ulocladioides</taxon>
    </lineage>
</organism>
<feature type="compositionally biased region" description="Basic residues" evidence="1">
    <location>
        <begin position="95"/>
        <end position="104"/>
    </location>
</feature>
<feature type="compositionally biased region" description="Basic and acidic residues" evidence="1">
    <location>
        <begin position="74"/>
        <end position="94"/>
    </location>
</feature>
<proteinExistence type="predicted"/>
<dbReference type="AlphaFoldDB" id="A0A8J2NBV3"/>
<protein>
    <submittedName>
        <fullName evidence="2">Uncharacterized protein</fullName>
    </submittedName>
</protein>
<feature type="region of interest" description="Disordered" evidence="1">
    <location>
        <begin position="64"/>
        <end position="105"/>
    </location>
</feature>